<evidence type="ECO:0000256" key="8">
    <source>
        <dbReference type="SAM" id="Phobius"/>
    </source>
</evidence>
<keyword evidence="5 8" id="KW-0812">Transmembrane</keyword>
<comment type="subcellular location">
    <subcellularLocation>
        <location evidence="1">Cell membrane</location>
        <topology evidence="1">Multi-pass membrane protein</topology>
    </subcellularLocation>
</comment>
<feature type="transmembrane region" description="Helical" evidence="8">
    <location>
        <begin position="84"/>
        <end position="103"/>
    </location>
</feature>
<dbReference type="GO" id="GO:0008610">
    <property type="term" value="P:lipid biosynthetic process"/>
    <property type="evidence" value="ECO:0007669"/>
    <property type="project" value="UniProtKB-ARBA"/>
</dbReference>
<dbReference type="EMBL" id="SUTF01000009">
    <property type="protein sequence ID" value="MBE6511159.1"/>
    <property type="molecule type" value="Genomic_DNA"/>
</dbReference>
<dbReference type="AlphaFoldDB" id="A0A8T3VU76"/>
<dbReference type="PANTHER" id="PTHR33908">
    <property type="entry name" value="MANNOSYLTRANSFERASE YKCB-RELATED"/>
    <property type="match status" value="1"/>
</dbReference>
<evidence type="ECO:0000256" key="7">
    <source>
        <dbReference type="ARBA" id="ARBA00023136"/>
    </source>
</evidence>
<feature type="transmembrane region" description="Helical" evidence="8">
    <location>
        <begin position="408"/>
        <end position="428"/>
    </location>
</feature>
<feature type="transmembrane region" description="Helical" evidence="8">
    <location>
        <begin position="160"/>
        <end position="181"/>
    </location>
</feature>
<dbReference type="Pfam" id="PF13231">
    <property type="entry name" value="PMT_2"/>
    <property type="match status" value="1"/>
</dbReference>
<feature type="transmembrane region" description="Helical" evidence="8">
    <location>
        <begin position="9"/>
        <end position="26"/>
    </location>
</feature>
<feature type="transmembrane region" description="Helical" evidence="8">
    <location>
        <begin position="201"/>
        <end position="222"/>
    </location>
</feature>
<dbReference type="PANTHER" id="PTHR33908:SF11">
    <property type="entry name" value="MEMBRANE PROTEIN"/>
    <property type="match status" value="1"/>
</dbReference>
<keyword evidence="7 8" id="KW-0472">Membrane</keyword>
<reference evidence="10" key="1">
    <citation type="submission" date="2019-04" db="EMBL/GenBank/DDBJ databases">
        <title>Evolution of Biomass-Degrading Anaerobic Consortia Revealed by Metagenomics.</title>
        <authorList>
            <person name="Peng X."/>
        </authorList>
    </citation>
    <scope>NUCLEOTIDE SEQUENCE</scope>
    <source>
        <strain evidence="10">SIG13</strain>
    </source>
</reference>
<evidence type="ECO:0000313" key="11">
    <source>
        <dbReference type="Proteomes" id="UP000713479"/>
    </source>
</evidence>
<evidence type="ECO:0000259" key="9">
    <source>
        <dbReference type="Pfam" id="PF13231"/>
    </source>
</evidence>
<evidence type="ECO:0000256" key="4">
    <source>
        <dbReference type="ARBA" id="ARBA00022679"/>
    </source>
</evidence>
<evidence type="ECO:0000256" key="6">
    <source>
        <dbReference type="ARBA" id="ARBA00022989"/>
    </source>
</evidence>
<feature type="transmembrane region" description="Helical" evidence="8">
    <location>
        <begin position="286"/>
        <end position="303"/>
    </location>
</feature>
<feature type="transmembrane region" description="Helical" evidence="8">
    <location>
        <begin position="355"/>
        <end position="374"/>
    </location>
</feature>
<keyword evidence="2" id="KW-1003">Cell membrane</keyword>
<comment type="caution">
    <text evidence="10">The sequence shown here is derived from an EMBL/GenBank/DDBJ whole genome shotgun (WGS) entry which is preliminary data.</text>
</comment>
<feature type="transmembrane region" description="Helical" evidence="8">
    <location>
        <begin position="110"/>
        <end position="130"/>
    </location>
</feature>
<evidence type="ECO:0000256" key="5">
    <source>
        <dbReference type="ARBA" id="ARBA00022692"/>
    </source>
</evidence>
<accession>A0A8T3VU76</accession>
<gene>
    <name evidence="10" type="ORF">E7Z74_07880</name>
</gene>
<protein>
    <submittedName>
        <fullName evidence="10">Glycosyltransferase family 39 protein</fullName>
    </submittedName>
</protein>
<evidence type="ECO:0000256" key="1">
    <source>
        <dbReference type="ARBA" id="ARBA00004651"/>
    </source>
</evidence>
<keyword evidence="4" id="KW-0808">Transferase</keyword>
<dbReference type="InterPro" id="IPR038731">
    <property type="entry name" value="RgtA/B/C-like"/>
</dbReference>
<feature type="transmembrane region" description="Helical" evidence="8">
    <location>
        <begin position="315"/>
        <end position="348"/>
    </location>
</feature>
<keyword evidence="3" id="KW-0328">Glycosyltransferase</keyword>
<dbReference type="GO" id="GO:0016763">
    <property type="term" value="F:pentosyltransferase activity"/>
    <property type="evidence" value="ECO:0007669"/>
    <property type="project" value="TreeGrafter"/>
</dbReference>
<evidence type="ECO:0000256" key="3">
    <source>
        <dbReference type="ARBA" id="ARBA00022676"/>
    </source>
</evidence>
<evidence type="ECO:0000313" key="10">
    <source>
        <dbReference type="EMBL" id="MBE6511159.1"/>
    </source>
</evidence>
<evidence type="ECO:0000256" key="2">
    <source>
        <dbReference type="ARBA" id="ARBA00022475"/>
    </source>
</evidence>
<organism evidence="10 11">
    <name type="scientific">Methanobrevibacter millerae</name>
    <dbReference type="NCBI Taxonomy" id="230361"/>
    <lineage>
        <taxon>Archaea</taxon>
        <taxon>Methanobacteriati</taxon>
        <taxon>Methanobacteriota</taxon>
        <taxon>Methanomada group</taxon>
        <taxon>Methanobacteria</taxon>
        <taxon>Methanobacteriales</taxon>
        <taxon>Methanobacteriaceae</taxon>
        <taxon>Methanobrevibacter</taxon>
    </lineage>
</organism>
<keyword evidence="6 8" id="KW-1133">Transmembrane helix</keyword>
<name>A0A8T3VU76_9EURY</name>
<feature type="transmembrane region" description="Helical" evidence="8">
    <location>
        <begin position="60"/>
        <end position="78"/>
    </location>
</feature>
<feature type="transmembrane region" description="Helical" evidence="8">
    <location>
        <begin position="136"/>
        <end position="153"/>
    </location>
</feature>
<feature type="domain" description="Glycosyltransferase RgtA/B/C/D-like" evidence="9">
    <location>
        <begin position="64"/>
        <end position="220"/>
    </location>
</feature>
<dbReference type="InterPro" id="IPR050297">
    <property type="entry name" value="LipidA_mod_glycosyltrf_83"/>
</dbReference>
<dbReference type="Proteomes" id="UP000713479">
    <property type="component" value="Unassembled WGS sequence"/>
</dbReference>
<dbReference type="GO" id="GO:0005886">
    <property type="term" value="C:plasma membrane"/>
    <property type="evidence" value="ECO:0007669"/>
    <property type="project" value="UniProtKB-SubCell"/>
</dbReference>
<sequence>MDLNIKDKKELLFITIISTILVAYYVNFNNNLGIYCSDVYVYLLNALYFAGTNVHSTKSIYLSPVVCFLTSLIFDLGYVDKVAIFITTGILAIIGNIGLYFLLRLRFSSLLSMTGTIIYTTLALNLAWLANGSLDIPAVTFTIWAVYFTILAIKKDSRYYCLALPFLVVGFYTRYTVGLILPPLLLYYAYETSFRITRDEFKHIAIGLAIAIALFALIYWTIYTMGNGFIAFDGLISGGVSGHIGSTHDNSYNPDFGYYLTNMGNFISSSNTTFVAKTPSLANPTILSGLVFAILIIGAALWVKRTEFEINRTKIAGAILCLIALLTFSQFSSTITIILTMIGLFLIGKDSKHKMGIFMLAWILSYFIFQSYYMVKVNRYIIPTFPPLVYFIMIGVDEINARINRKNILPIILIVLFLIQGFAFTSTFEQTNEFNGPELMTDYIKENIDNWSEIQIGNYNIRPYYWYLGMNSPGIESGATQKIIESNVSYYISNHPQKNLTNYTEIKNIDGLYLYQRNA</sequence>
<proteinExistence type="predicted"/>